<evidence type="ECO:0000313" key="1">
    <source>
        <dbReference type="EMBL" id="KAH7999552.1"/>
    </source>
</evidence>
<protein>
    <submittedName>
        <fullName evidence="1">Collagen alpha-1(V) chain</fullName>
    </submittedName>
</protein>
<dbReference type="Proteomes" id="UP000827872">
    <property type="component" value="Linkage Group LG05"/>
</dbReference>
<keyword evidence="1" id="KW-0176">Collagen</keyword>
<gene>
    <name evidence="1" type="primary">COL5A1_1</name>
    <name evidence="1" type="ORF">K3G42_014589</name>
</gene>
<organism evidence="1 2">
    <name type="scientific">Sphaerodactylus townsendi</name>
    <dbReference type="NCBI Taxonomy" id="933632"/>
    <lineage>
        <taxon>Eukaryota</taxon>
        <taxon>Metazoa</taxon>
        <taxon>Chordata</taxon>
        <taxon>Craniata</taxon>
        <taxon>Vertebrata</taxon>
        <taxon>Euteleostomi</taxon>
        <taxon>Lepidosauria</taxon>
        <taxon>Squamata</taxon>
        <taxon>Bifurcata</taxon>
        <taxon>Gekkota</taxon>
        <taxon>Sphaerodactylidae</taxon>
        <taxon>Sphaerodactylus</taxon>
    </lineage>
</organism>
<keyword evidence="2" id="KW-1185">Reference proteome</keyword>
<comment type="caution">
    <text evidence="1">The sequence shown here is derived from an EMBL/GenBank/DDBJ whole genome shotgun (WGS) entry which is preliminary data.</text>
</comment>
<proteinExistence type="predicted"/>
<evidence type="ECO:0000313" key="2">
    <source>
        <dbReference type="Proteomes" id="UP000827872"/>
    </source>
</evidence>
<sequence>MPSTSTNDHRREVTTALLEDVLGDIQQLLIISDPRAAYDYCEHYSPDCDSPVPNTPQAQEPQVDERPCSLKVDLARPASQ</sequence>
<dbReference type="EMBL" id="CM037618">
    <property type="protein sequence ID" value="KAH7999552.1"/>
    <property type="molecule type" value="Genomic_DNA"/>
</dbReference>
<reference evidence="1" key="1">
    <citation type="submission" date="2021-08" db="EMBL/GenBank/DDBJ databases">
        <title>The first chromosome-level gecko genome reveals the dynamic sex chromosomes of Neotropical dwarf geckos (Sphaerodactylidae: Sphaerodactylus).</title>
        <authorList>
            <person name="Pinto B.J."/>
            <person name="Keating S.E."/>
            <person name="Gamble T."/>
        </authorList>
    </citation>
    <scope>NUCLEOTIDE SEQUENCE</scope>
    <source>
        <strain evidence="1">TG3544</strain>
    </source>
</reference>
<name>A0ACB8F3C6_9SAUR</name>
<accession>A0ACB8F3C6</accession>